<dbReference type="InterPro" id="IPR003959">
    <property type="entry name" value="ATPase_AAA_core"/>
</dbReference>
<dbReference type="Pfam" id="PF00004">
    <property type="entry name" value="AAA"/>
    <property type="match status" value="1"/>
</dbReference>
<dbReference type="Pfam" id="PF13676">
    <property type="entry name" value="TIR_2"/>
    <property type="match status" value="1"/>
</dbReference>
<sequence length="503" mass="56911">MTESKKLESVFTLSGVPDFTFVEPQEYTRLFVALRTKGRGIVIEGPSGIGKTTCVLKALERLGLNSEEVSILSARKKKDVQKIQDIINQGEGFGTVLIDDFHKLDDNKKTSLSNLLKTLADEGDENSKLVIIGINKTGHSLLTYSSDLRNRIDIIKFEANSEEKLEELLEKGESALNIKINVKNEIVSESQGSFHIAQMLAHHACLKSGITEERAELTETSVSFETLKEFILDDLSISFDALVINFCKGQRVKKGSRAPYFHVLYWLSKSSTMDLIISDELNRNPKHKNSVGQILTKNHLIDHFLSNPSYSEVIFYNNETTGISVEDPKFFYYIKNLAWAKVAKKIGFHAIEFKSTYDFALSFAGAEREYAEYLFKKLAENEMSVFYDFNEQSRILSNNVEEYLAPIYRADSQFIIPILSSHYPTRIWCKFEADQFKIRFGENAIIPLRLSDCTVGMFDESNGVGGFTLDVNAEINPQLDKFANILADKIHDLRAEEMAEEGC</sequence>
<dbReference type="InterPro" id="IPR000157">
    <property type="entry name" value="TIR_dom"/>
</dbReference>
<dbReference type="EMBL" id="CP157355">
    <property type="protein sequence ID" value="XBM02243.1"/>
    <property type="molecule type" value="Genomic_DNA"/>
</dbReference>
<gene>
    <name evidence="2" type="ORF">ABHF33_08250</name>
</gene>
<dbReference type="CDD" id="cd00009">
    <property type="entry name" value="AAA"/>
    <property type="match status" value="1"/>
</dbReference>
<dbReference type="InterPro" id="IPR035897">
    <property type="entry name" value="Toll_tir_struct_dom_sf"/>
</dbReference>
<evidence type="ECO:0000313" key="2">
    <source>
        <dbReference type="EMBL" id="XBM02243.1"/>
    </source>
</evidence>
<protein>
    <submittedName>
        <fullName evidence="2">AAA family ATPase</fullName>
    </submittedName>
</protein>
<dbReference type="KEGG" id="cmav:ABHF33_08250"/>
<dbReference type="Gene3D" id="3.40.50.300">
    <property type="entry name" value="P-loop containing nucleotide triphosphate hydrolases"/>
    <property type="match status" value="1"/>
</dbReference>
<accession>A0AAU7FEX3</accession>
<dbReference type="Gene3D" id="3.40.50.10140">
    <property type="entry name" value="Toll/interleukin-1 receptor homology (TIR) domain"/>
    <property type="match status" value="1"/>
</dbReference>
<dbReference type="SUPFAM" id="SSF52200">
    <property type="entry name" value="Toll/Interleukin receptor TIR domain"/>
    <property type="match status" value="1"/>
</dbReference>
<dbReference type="RefSeq" id="WP_348946517.1">
    <property type="nucleotide sequence ID" value="NZ_CP157355.1"/>
</dbReference>
<dbReference type="InterPro" id="IPR027417">
    <property type="entry name" value="P-loop_NTPase"/>
</dbReference>
<feature type="domain" description="AAA+ ATPase" evidence="1">
    <location>
        <begin position="37"/>
        <end position="158"/>
    </location>
</feature>
<dbReference type="SMART" id="SM00382">
    <property type="entry name" value="AAA"/>
    <property type="match status" value="1"/>
</dbReference>
<dbReference type="GO" id="GO:0007165">
    <property type="term" value="P:signal transduction"/>
    <property type="evidence" value="ECO:0007669"/>
    <property type="project" value="InterPro"/>
</dbReference>
<reference evidence="2" key="1">
    <citation type="submission" date="2024-05" db="EMBL/GenBank/DDBJ databases">
        <authorList>
            <person name="Yang L."/>
            <person name="Pan L."/>
        </authorList>
    </citation>
    <scope>NUCLEOTIDE SEQUENCE</scope>
    <source>
        <strain evidence="2">FCG-7</strain>
    </source>
</reference>
<dbReference type="GO" id="GO:0005524">
    <property type="term" value="F:ATP binding"/>
    <property type="evidence" value="ECO:0007669"/>
    <property type="project" value="InterPro"/>
</dbReference>
<organism evidence="2">
    <name type="scientific">Chitinibacter mangrovi</name>
    <dbReference type="NCBI Taxonomy" id="3153927"/>
    <lineage>
        <taxon>Bacteria</taxon>
        <taxon>Pseudomonadati</taxon>
        <taxon>Pseudomonadota</taxon>
        <taxon>Betaproteobacteria</taxon>
        <taxon>Neisseriales</taxon>
        <taxon>Chitinibacteraceae</taxon>
        <taxon>Chitinibacter</taxon>
    </lineage>
</organism>
<dbReference type="GO" id="GO:0016887">
    <property type="term" value="F:ATP hydrolysis activity"/>
    <property type="evidence" value="ECO:0007669"/>
    <property type="project" value="InterPro"/>
</dbReference>
<name>A0AAU7FEX3_9NEIS</name>
<evidence type="ECO:0000259" key="1">
    <source>
        <dbReference type="SMART" id="SM00382"/>
    </source>
</evidence>
<dbReference type="InterPro" id="IPR003593">
    <property type="entry name" value="AAA+_ATPase"/>
</dbReference>
<dbReference type="SUPFAM" id="SSF52540">
    <property type="entry name" value="P-loop containing nucleoside triphosphate hydrolases"/>
    <property type="match status" value="1"/>
</dbReference>
<dbReference type="AlphaFoldDB" id="A0AAU7FEX3"/>
<proteinExistence type="predicted"/>